<keyword evidence="5" id="KW-0574">Periplasm</keyword>
<organism evidence="9 10">
    <name type="scientific">Azospirillum oleiclasticum</name>
    <dbReference type="NCBI Taxonomy" id="2735135"/>
    <lineage>
        <taxon>Bacteria</taxon>
        <taxon>Pseudomonadati</taxon>
        <taxon>Pseudomonadota</taxon>
        <taxon>Alphaproteobacteria</taxon>
        <taxon>Rhodospirillales</taxon>
        <taxon>Azospirillaceae</taxon>
        <taxon>Azospirillum</taxon>
    </lineage>
</organism>
<comment type="similarity">
    <text evidence="2">Belongs to the aromatic amine dehydrogenase heavy chain family.</text>
</comment>
<evidence type="ECO:0000256" key="3">
    <source>
        <dbReference type="ARBA" id="ARBA00022448"/>
    </source>
</evidence>
<dbReference type="InterPro" id="IPR011044">
    <property type="entry name" value="Quino_amine_DH_bsu"/>
</dbReference>
<dbReference type="Pfam" id="PF06433">
    <property type="entry name" value="Me-amine-dh_H"/>
    <property type="match status" value="1"/>
</dbReference>
<evidence type="ECO:0000256" key="8">
    <source>
        <dbReference type="SAM" id="SignalP"/>
    </source>
</evidence>
<dbReference type="EMBL" id="JABFDB010000004">
    <property type="protein sequence ID" value="NYZ19721.1"/>
    <property type="molecule type" value="Genomic_DNA"/>
</dbReference>
<reference evidence="9 10" key="1">
    <citation type="submission" date="2020-05" db="EMBL/GenBank/DDBJ databases">
        <title>Azospirillum oleiclasticum sp. nov, a nitrogen-fixing and heavy crude oil-emulsifying bacterium isolated from the crude oil of Yumen Oilfield.</title>
        <authorList>
            <person name="Wu D."/>
            <person name="Cai M."/>
            <person name="Zhang X."/>
        </authorList>
    </citation>
    <scope>NUCLEOTIDE SEQUENCE [LARGE SCALE GENOMIC DNA]</scope>
    <source>
        <strain evidence="9 10">ROY-1-1-2</strain>
    </source>
</reference>
<evidence type="ECO:0000313" key="10">
    <source>
        <dbReference type="Proteomes" id="UP000584642"/>
    </source>
</evidence>
<protein>
    <submittedName>
        <fullName evidence="9">Amine dehydrogenase</fullName>
    </submittedName>
</protein>
<comment type="caution">
    <text evidence="9">The sequence shown here is derived from an EMBL/GenBank/DDBJ whole genome shotgun (WGS) entry which is preliminary data.</text>
</comment>
<evidence type="ECO:0000256" key="6">
    <source>
        <dbReference type="ARBA" id="ARBA00022982"/>
    </source>
</evidence>
<dbReference type="RefSeq" id="WP_180281492.1">
    <property type="nucleotide sequence ID" value="NZ_JABFDB010000004.1"/>
</dbReference>
<keyword evidence="6" id="KW-0249">Electron transport</keyword>
<accession>A0ABX2T605</accession>
<dbReference type="Proteomes" id="UP000584642">
    <property type="component" value="Unassembled WGS sequence"/>
</dbReference>
<dbReference type="Gene3D" id="2.130.10.10">
    <property type="entry name" value="YVTN repeat-like/Quinoprotein amine dehydrogenase"/>
    <property type="match status" value="1"/>
</dbReference>
<gene>
    <name evidence="9" type="ORF">HND93_08360</name>
</gene>
<keyword evidence="4 8" id="KW-0732">Signal</keyword>
<keyword evidence="7" id="KW-0560">Oxidoreductase</keyword>
<dbReference type="InterPro" id="IPR009451">
    <property type="entry name" value="Metamine_DH_Hvc"/>
</dbReference>
<dbReference type="InterPro" id="IPR015943">
    <property type="entry name" value="WD40/YVTN_repeat-like_dom_sf"/>
</dbReference>
<name>A0ABX2T605_9PROT</name>
<dbReference type="SUPFAM" id="SSF50969">
    <property type="entry name" value="YVTN repeat-like/Quinoprotein amine dehydrogenase"/>
    <property type="match status" value="1"/>
</dbReference>
<keyword evidence="10" id="KW-1185">Reference proteome</keyword>
<keyword evidence="3" id="KW-0813">Transport</keyword>
<evidence type="ECO:0000256" key="2">
    <source>
        <dbReference type="ARBA" id="ARBA00010548"/>
    </source>
</evidence>
<comment type="subcellular location">
    <subcellularLocation>
        <location evidence="1">Periplasm</location>
    </subcellularLocation>
</comment>
<evidence type="ECO:0000256" key="7">
    <source>
        <dbReference type="ARBA" id="ARBA00023002"/>
    </source>
</evidence>
<feature type="signal peptide" evidence="8">
    <location>
        <begin position="1"/>
        <end position="22"/>
    </location>
</feature>
<proteinExistence type="inferred from homology"/>
<feature type="chain" id="PRO_5046679191" evidence="8">
    <location>
        <begin position="23"/>
        <end position="382"/>
    </location>
</feature>
<evidence type="ECO:0000256" key="1">
    <source>
        <dbReference type="ARBA" id="ARBA00004418"/>
    </source>
</evidence>
<evidence type="ECO:0000313" key="9">
    <source>
        <dbReference type="EMBL" id="NYZ19721.1"/>
    </source>
</evidence>
<evidence type="ECO:0000256" key="4">
    <source>
        <dbReference type="ARBA" id="ARBA00022729"/>
    </source>
</evidence>
<evidence type="ECO:0000256" key="5">
    <source>
        <dbReference type="ARBA" id="ARBA00022764"/>
    </source>
</evidence>
<sequence length="382" mass="40246">MVQLDKLALCAVLAVVAAPAMAQQADFKPETLTVKETIDPGPNVLVYQQEWKGAGSIAVFGKDDLAFKGLMASGSMGQMLVSPDGKTAYSQSTFMKRITYGDIEHVVQVYDVAKLTPVKEVSLPAKAAMTLGYQPMFQASADGKFLYVQNGTPAASVTVVDVAKGSVTAEIPTPGCWGIYPSAAGAYKFSTICGTGIFQTYAVTADGAPAGKTDSARIFDVNSDPIFISGVRVGGDLLFASFNGTLYRLSDAEAAVKTVETIKITDGVDGKWAPGGYAMMGYAEKAGVLFVAMHPDAGNGSHKNPAEEIWAYDLKAKKILSRSAVEHVASFAISADEAPVLFGLTEDPKMIRYTSDPKAGFALTKTGEAKVTGFPFVAQVTP</sequence>